<keyword evidence="3" id="KW-1185">Reference proteome</keyword>
<dbReference type="PANTHER" id="PTHR42923">
    <property type="entry name" value="PROTOPORPHYRINOGEN OXIDASE"/>
    <property type="match status" value="1"/>
</dbReference>
<dbReference type="RefSeq" id="WP_316680316.1">
    <property type="nucleotide sequence ID" value="NZ_CATZLL010000002.1"/>
</dbReference>
<dbReference type="Gene3D" id="1.10.405.20">
    <property type="match status" value="1"/>
</dbReference>
<dbReference type="Pfam" id="PF01593">
    <property type="entry name" value="Amino_oxidase"/>
    <property type="match status" value="1"/>
</dbReference>
<gene>
    <name evidence="2" type="ORF">LMG18101_00933</name>
</gene>
<sequence length="431" mass="47124">MKILQLPAKRIAVVGSGISGLAAAHFLAKHHAVTLFEAAPRLGGHTNTVDIEESGQVFGVDTGFLVFNARTYPNLIALFDELGVAHCESDMSFSVSVDGGALEWAGTSLGTVFAQPRNLVSARFLSMLGDILRFNRQAHANLAVARNERHSLGALLAAGRYGEPFCAHYLLPMAAAIWSTPSRDILSFPAETFLRFCLNHGLLQIFNRPRWRTVRGGARSYVQAIAQRLADVRVATPVRGIRRALGHVDVRTDSGTERYDAVVLATHAPQTLRLLDHATDDERAVLGAFRYQPNTAFLHRDTRLLPRRRRVWSAWNYLDAPRVGAAGAAPCVSYLLNQLQPLPVATPVVVTLNPPAPPAPELEYQRFAYEHPVFDQPAIDAQARLPALQGRSGTWFAGAWTGYGFHEDGLKSALRVAADFGCEPAWAQVTP</sequence>
<dbReference type="SUPFAM" id="SSF51905">
    <property type="entry name" value="FAD/NAD(P)-binding domain"/>
    <property type="match status" value="1"/>
</dbReference>
<accession>A0ABN9JFX9</accession>
<proteinExistence type="predicted"/>
<reference evidence="2 3" key="1">
    <citation type="submission" date="2023-07" db="EMBL/GenBank/DDBJ databases">
        <authorList>
            <person name="Peeters C."/>
        </authorList>
    </citation>
    <scope>NUCLEOTIDE SEQUENCE [LARGE SCALE GENOMIC DNA]</scope>
    <source>
        <strain evidence="2 3">LMG 18101</strain>
    </source>
</reference>
<organism evidence="2 3">
    <name type="scientific">Ralstonia flaminis</name>
    <dbReference type="NCBI Taxonomy" id="3058597"/>
    <lineage>
        <taxon>Bacteria</taxon>
        <taxon>Pseudomonadati</taxon>
        <taxon>Pseudomonadota</taxon>
        <taxon>Betaproteobacteria</taxon>
        <taxon>Burkholderiales</taxon>
        <taxon>Burkholderiaceae</taxon>
        <taxon>Ralstonia</taxon>
    </lineage>
</organism>
<evidence type="ECO:0000313" key="3">
    <source>
        <dbReference type="Proteomes" id="UP001189757"/>
    </source>
</evidence>
<feature type="domain" description="Amine oxidase" evidence="1">
    <location>
        <begin position="18"/>
        <end position="270"/>
    </location>
</feature>
<evidence type="ECO:0000313" key="2">
    <source>
        <dbReference type="EMBL" id="CAJ0810565.1"/>
    </source>
</evidence>
<dbReference type="InterPro" id="IPR050464">
    <property type="entry name" value="Zeta_carotene_desat/Oxidored"/>
</dbReference>
<dbReference type="InterPro" id="IPR036188">
    <property type="entry name" value="FAD/NAD-bd_sf"/>
</dbReference>
<comment type="caution">
    <text evidence="2">The sequence shown here is derived from an EMBL/GenBank/DDBJ whole genome shotgun (WGS) entry which is preliminary data.</text>
</comment>
<protein>
    <recommendedName>
        <fullName evidence="1">Amine oxidase domain-containing protein</fullName>
    </recommendedName>
</protein>
<dbReference type="InterPro" id="IPR002937">
    <property type="entry name" value="Amino_oxidase"/>
</dbReference>
<dbReference type="Gene3D" id="3.30.70.1990">
    <property type="match status" value="1"/>
</dbReference>
<name>A0ABN9JFX9_9RALS</name>
<dbReference type="PANTHER" id="PTHR42923:SF17">
    <property type="entry name" value="AMINE OXIDASE DOMAIN-CONTAINING PROTEIN"/>
    <property type="match status" value="1"/>
</dbReference>
<evidence type="ECO:0000259" key="1">
    <source>
        <dbReference type="Pfam" id="PF01593"/>
    </source>
</evidence>
<dbReference type="Proteomes" id="UP001189757">
    <property type="component" value="Unassembled WGS sequence"/>
</dbReference>
<dbReference type="Gene3D" id="3.50.50.60">
    <property type="entry name" value="FAD/NAD(P)-binding domain"/>
    <property type="match status" value="1"/>
</dbReference>
<dbReference type="EMBL" id="CATZLL010000002">
    <property type="protein sequence ID" value="CAJ0810565.1"/>
    <property type="molecule type" value="Genomic_DNA"/>
</dbReference>